<dbReference type="Pfam" id="PF09857">
    <property type="entry name" value="YjhX_toxin"/>
    <property type="match status" value="1"/>
</dbReference>
<gene>
    <name evidence="2" type="ORF">SAMN05216452_0537</name>
</gene>
<comment type="similarity">
    <text evidence="1">Belongs to the UPF0386 family.</text>
</comment>
<dbReference type="HAMAP" id="MF_00827">
    <property type="entry name" value="UPF0386"/>
    <property type="match status" value="1"/>
</dbReference>
<name>A0A1H4ITF1_9HYPH</name>
<proteinExistence type="inferred from homology"/>
<evidence type="ECO:0000313" key="2">
    <source>
        <dbReference type="EMBL" id="SEB37263.1"/>
    </source>
</evidence>
<organism evidence="2 3">
    <name type="scientific">Nitratireductor aquibiodomus</name>
    <dbReference type="NCBI Taxonomy" id="204799"/>
    <lineage>
        <taxon>Bacteria</taxon>
        <taxon>Pseudomonadati</taxon>
        <taxon>Pseudomonadota</taxon>
        <taxon>Alphaproteobacteria</taxon>
        <taxon>Hyphomicrobiales</taxon>
        <taxon>Phyllobacteriaceae</taxon>
        <taxon>Nitratireductor</taxon>
    </lineage>
</organism>
<evidence type="ECO:0000256" key="1">
    <source>
        <dbReference type="HAMAP-Rule" id="MF_00827"/>
    </source>
</evidence>
<dbReference type="InterPro" id="IPR018654">
    <property type="entry name" value="YjhX_toxin"/>
</dbReference>
<dbReference type="EMBL" id="FNSL01000001">
    <property type="protein sequence ID" value="SEB37263.1"/>
    <property type="molecule type" value="Genomic_DNA"/>
</dbReference>
<dbReference type="NCBIfam" id="NF010240">
    <property type="entry name" value="PRK13687.1"/>
    <property type="match status" value="1"/>
</dbReference>
<keyword evidence="3" id="KW-1185">Reference proteome</keyword>
<evidence type="ECO:0000313" key="3">
    <source>
        <dbReference type="Proteomes" id="UP000199064"/>
    </source>
</evidence>
<reference evidence="3" key="1">
    <citation type="submission" date="2016-10" db="EMBL/GenBank/DDBJ databases">
        <authorList>
            <person name="Varghese N."/>
            <person name="Submissions S."/>
        </authorList>
    </citation>
    <scope>NUCLEOTIDE SEQUENCE [LARGE SCALE GENOMIC DNA]</scope>
    <source>
        <strain evidence="3">ES.061</strain>
    </source>
</reference>
<dbReference type="RefSeq" id="WP_025029666.1">
    <property type="nucleotide sequence ID" value="NZ_FNSL01000001.1"/>
</dbReference>
<accession>A0A1H4ITF1</accession>
<sequence>MDISRAEQRILHILAQGGRIDIEKDDRGQIIELNCITRDGWYFPGLDVIVFRKIKRKRAIQSRNGGPYRITRRGLQLVRSQGDNR</sequence>
<protein>
    <recommendedName>
        <fullName evidence="1">UPF0386 protein SAMN05216452_0537</fullName>
    </recommendedName>
</protein>
<dbReference type="AlphaFoldDB" id="A0A1H4ITF1"/>
<dbReference type="Proteomes" id="UP000199064">
    <property type="component" value="Unassembled WGS sequence"/>
</dbReference>